<proteinExistence type="predicted"/>
<dbReference type="EMBL" id="WBVY01000007">
    <property type="protein sequence ID" value="KAB2655210.1"/>
    <property type="molecule type" value="Genomic_DNA"/>
</dbReference>
<dbReference type="InterPro" id="IPR032823">
    <property type="entry name" value="BCA_ABC_TP_C"/>
</dbReference>
<dbReference type="Proteomes" id="UP000460650">
    <property type="component" value="Unassembled WGS sequence"/>
</dbReference>
<dbReference type="InterPro" id="IPR027417">
    <property type="entry name" value="P-loop_NTPase"/>
</dbReference>
<dbReference type="GO" id="GO:0015192">
    <property type="term" value="F:L-phenylalanine transmembrane transporter activity"/>
    <property type="evidence" value="ECO:0007669"/>
    <property type="project" value="TreeGrafter"/>
</dbReference>
<dbReference type="GO" id="GO:0015188">
    <property type="term" value="F:L-isoleucine transmembrane transporter activity"/>
    <property type="evidence" value="ECO:0007669"/>
    <property type="project" value="TreeGrafter"/>
</dbReference>
<evidence type="ECO:0000256" key="2">
    <source>
        <dbReference type="ARBA" id="ARBA00022448"/>
    </source>
</evidence>
<dbReference type="InterPro" id="IPR051120">
    <property type="entry name" value="ABC_AA/LPS_Transport"/>
</dbReference>
<dbReference type="Pfam" id="PF12399">
    <property type="entry name" value="BCA_ABC_TP_C"/>
    <property type="match status" value="1"/>
</dbReference>
<organism evidence="6 7">
    <name type="scientific">Brucella tritici</name>
    <dbReference type="NCBI Taxonomy" id="94626"/>
    <lineage>
        <taxon>Bacteria</taxon>
        <taxon>Pseudomonadati</taxon>
        <taxon>Pseudomonadota</taxon>
        <taxon>Alphaproteobacteria</taxon>
        <taxon>Hyphomicrobiales</taxon>
        <taxon>Brucellaceae</taxon>
        <taxon>Brucella/Ochrobactrum group</taxon>
        <taxon>Brucella</taxon>
    </lineage>
</organism>
<dbReference type="GO" id="GO:0005524">
    <property type="term" value="F:ATP binding"/>
    <property type="evidence" value="ECO:0007669"/>
    <property type="project" value="UniProtKB-KW"/>
</dbReference>
<evidence type="ECO:0000313" key="7">
    <source>
        <dbReference type="Proteomes" id="UP000460650"/>
    </source>
</evidence>
<dbReference type="GO" id="GO:0016887">
    <property type="term" value="F:ATP hydrolysis activity"/>
    <property type="evidence" value="ECO:0007669"/>
    <property type="project" value="InterPro"/>
</dbReference>
<comment type="subcellular location">
    <subcellularLocation>
        <location evidence="1">Cell inner membrane</location>
    </subcellularLocation>
</comment>
<dbReference type="Gene3D" id="3.40.50.300">
    <property type="entry name" value="P-loop containing nucleotide triphosphate hydrolases"/>
    <property type="match status" value="1"/>
</dbReference>
<dbReference type="GO" id="GO:1903805">
    <property type="term" value="P:L-valine import across plasma membrane"/>
    <property type="evidence" value="ECO:0007669"/>
    <property type="project" value="TreeGrafter"/>
</dbReference>
<dbReference type="Pfam" id="PF00005">
    <property type="entry name" value="ABC_tran"/>
    <property type="match status" value="1"/>
</dbReference>
<dbReference type="PROSITE" id="PS50893">
    <property type="entry name" value="ABC_TRANSPORTER_2"/>
    <property type="match status" value="1"/>
</dbReference>
<dbReference type="GO" id="GO:0042941">
    <property type="term" value="P:D-alanine transmembrane transport"/>
    <property type="evidence" value="ECO:0007669"/>
    <property type="project" value="TreeGrafter"/>
</dbReference>
<feature type="domain" description="ABC transporter" evidence="5">
    <location>
        <begin position="4"/>
        <end position="231"/>
    </location>
</feature>
<dbReference type="GO" id="GO:0015808">
    <property type="term" value="P:L-alanine transport"/>
    <property type="evidence" value="ECO:0007669"/>
    <property type="project" value="TreeGrafter"/>
</dbReference>
<evidence type="ECO:0000259" key="5">
    <source>
        <dbReference type="PROSITE" id="PS50893"/>
    </source>
</evidence>
<reference evidence="6 7" key="1">
    <citation type="submission" date="2019-09" db="EMBL/GenBank/DDBJ databases">
        <title>Taxonomic organization of the family Brucellaceae based on a phylogenomic approach.</title>
        <authorList>
            <person name="Leclercq S."/>
            <person name="Cloeckaert A."/>
            <person name="Zygmunt M.S."/>
        </authorList>
    </citation>
    <scope>NUCLEOTIDE SEQUENCE [LARGE SCALE GENOMIC DNA]</scope>
    <source>
        <strain evidence="6 7">TA93</strain>
    </source>
</reference>
<evidence type="ECO:0000313" key="6">
    <source>
        <dbReference type="EMBL" id="KAB2655210.1"/>
    </source>
</evidence>
<dbReference type="PANTHER" id="PTHR45772">
    <property type="entry name" value="CONSERVED COMPONENT OF ABC TRANSPORTER FOR NATURAL AMINO ACIDS-RELATED"/>
    <property type="match status" value="1"/>
</dbReference>
<keyword evidence="3" id="KW-0547">Nucleotide-binding</keyword>
<evidence type="ECO:0000256" key="4">
    <source>
        <dbReference type="ARBA" id="ARBA00022840"/>
    </source>
</evidence>
<name>A0A7V7VR17_9HYPH</name>
<keyword evidence="2" id="KW-0813">Transport</keyword>
<evidence type="ECO:0000256" key="3">
    <source>
        <dbReference type="ARBA" id="ARBA00022741"/>
    </source>
</evidence>
<comment type="caution">
    <text evidence="6">The sequence shown here is derived from an EMBL/GenBank/DDBJ whole genome shotgun (WGS) entry which is preliminary data.</text>
</comment>
<dbReference type="GO" id="GO:0005304">
    <property type="term" value="F:L-valine transmembrane transporter activity"/>
    <property type="evidence" value="ECO:0007669"/>
    <property type="project" value="TreeGrafter"/>
</dbReference>
<evidence type="ECO:0000256" key="1">
    <source>
        <dbReference type="ARBA" id="ARBA00004533"/>
    </source>
</evidence>
<dbReference type="GO" id="GO:1903806">
    <property type="term" value="P:L-isoleucine import across plasma membrane"/>
    <property type="evidence" value="ECO:0007669"/>
    <property type="project" value="TreeGrafter"/>
</dbReference>
<protein>
    <submittedName>
        <fullName evidence="6">ATP-binding cassette domain-containing protein</fullName>
    </submittedName>
</protein>
<dbReference type="AlphaFoldDB" id="A0A7V7VR17"/>
<gene>
    <name evidence="6" type="ORF">F9K94_21905</name>
</gene>
<dbReference type="InterPro" id="IPR003593">
    <property type="entry name" value="AAA+_ATPase"/>
</dbReference>
<dbReference type="SUPFAM" id="SSF52540">
    <property type="entry name" value="P-loop containing nucleoside triphosphate hydrolases"/>
    <property type="match status" value="1"/>
</dbReference>
<dbReference type="RefSeq" id="WP_151648545.1">
    <property type="nucleotide sequence ID" value="NZ_WBVY01000007.1"/>
</dbReference>
<dbReference type="InterPro" id="IPR003439">
    <property type="entry name" value="ABC_transporter-like_ATP-bd"/>
</dbReference>
<dbReference type="PANTHER" id="PTHR45772:SF7">
    <property type="entry name" value="AMINO ACID ABC TRANSPORTER ATP-BINDING PROTEIN"/>
    <property type="match status" value="1"/>
</dbReference>
<accession>A0A7V7VR17</accession>
<dbReference type="SMART" id="SM00382">
    <property type="entry name" value="AAA"/>
    <property type="match status" value="1"/>
</dbReference>
<dbReference type="GO" id="GO:0005886">
    <property type="term" value="C:plasma membrane"/>
    <property type="evidence" value="ECO:0007669"/>
    <property type="project" value="UniProtKB-SubCell"/>
</dbReference>
<sequence length="236" mass="25411">MSLLEVEELGVRFGGIIAVQDVSLSVNEGQIMGLLGPNGAGKTTLVNMISGLIRPTSGSIKFNGEAGGPWHIADAVSRGIVRTFQQTRAFLGLTVEENLRIAAAASGRDHASDELVQAFGLAPILKRQVADLPYASMRHLGIALALALKPRLLLLDEPAVGMTVAEVSRLADLIREWNKRGVTILLIEHNVRFLMSLADQVAVLDRGKLLFQGTPAECQQNPDVIDVYLGRRKDSA</sequence>
<keyword evidence="4 6" id="KW-0067">ATP-binding</keyword>